<feature type="compositionally biased region" description="Polar residues" evidence="1">
    <location>
        <begin position="26"/>
        <end position="40"/>
    </location>
</feature>
<name>A0A1Y1ZID8_9PLEO</name>
<gene>
    <name evidence="2" type="ORF">BCR34DRAFT_602444</name>
</gene>
<dbReference type="OrthoDB" id="5289641at2759"/>
<dbReference type="AlphaFoldDB" id="A0A1Y1ZID8"/>
<feature type="region of interest" description="Disordered" evidence="1">
    <location>
        <begin position="1"/>
        <end position="42"/>
    </location>
</feature>
<dbReference type="PANTHER" id="PTHR39697">
    <property type="entry name" value="RICIN B LECTIN DOMAIN-CONTAINING PROTEIN-RELATED"/>
    <property type="match status" value="1"/>
</dbReference>
<organism evidence="2 3">
    <name type="scientific">Clohesyomyces aquaticus</name>
    <dbReference type="NCBI Taxonomy" id="1231657"/>
    <lineage>
        <taxon>Eukaryota</taxon>
        <taxon>Fungi</taxon>
        <taxon>Dikarya</taxon>
        <taxon>Ascomycota</taxon>
        <taxon>Pezizomycotina</taxon>
        <taxon>Dothideomycetes</taxon>
        <taxon>Pleosporomycetidae</taxon>
        <taxon>Pleosporales</taxon>
        <taxon>Lindgomycetaceae</taxon>
        <taxon>Clohesyomyces</taxon>
    </lineage>
</organism>
<dbReference type="PANTHER" id="PTHR39697:SF2">
    <property type="entry name" value="CYANOVIRIN-N DOMAIN-CONTAINING PROTEIN"/>
    <property type="match status" value="1"/>
</dbReference>
<protein>
    <recommendedName>
        <fullName evidence="4">Ricin B lectin domain-containing protein</fullName>
    </recommendedName>
</protein>
<comment type="caution">
    <text evidence="2">The sequence shown here is derived from an EMBL/GenBank/DDBJ whole genome shotgun (WGS) entry which is preliminary data.</text>
</comment>
<evidence type="ECO:0000313" key="3">
    <source>
        <dbReference type="Proteomes" id="UP000193144"/>
    </source>
</evidence>
<proteinExistence type="predicted"/>
<keyword evidence="3" id="KW-1185">Reference proteome</keyword>
<dbReference type="Proteomes" id="UP000193144">
    <property type="component" value="Unassembled WGS sequence"/>
</dbReference>
<evidence type="ECO:0000313" key="2">
    <source>
        <dbReference type="EMBL" id="ORY09986.1"/>
    </source>
</evidence>
<evidence type="ECO:0000256" key="1">
    <source>
        <dbReference type="SAM" id="MobiDB-lite"/>
    </source>
</evidence>
<feature type="compositionally biased region" description="Low complexity" evidence="1">
    <location>
        <begin position="1"/>
        <end position="17"/>
    </location>
</feature>
<dbReference type="EMBL" id="MCFA01000079">
    <property type="protein sequence ID" value="ORY09986.1"/>
    <property type="molecule type" value="Genomic_DNA"/>
</dbReference>
<accession>A0A1Y1ZID8</accession>
<sequence>MSEATTASGADSSTTSTILTPPESVFTGSANEHEGGSSSAPWPGATYIIQSREYGQVITLVDGQPILAPLGSGERGSMYWKCIDHQGWLGFKNSASGGLSGEHLCVRPRPEGGYVLLMTHRSAAWIDLRPMGLKKIQGKAVLAKLEGPADHGMTWYFIKV</sequence>
<evidence type="ECO:0008006" key="4">
    <source>
        <dbReference type="Google" id="ProtNLM"/>
    </source>
</evidence>
<reference evidence="2 3" key="1">
    <citation type="submission" date="2016-07" db="EMBL/GenBank/DDBJ databases">
        <title>Pervasive Adenine N6-methylation of Active Genes in Fungi.</title>
        <authorList>
            <consortium name="DOE Joint Genome Institute"/>
            <person name="Mondo S.J."/>
            <person name="Dannebaum R.O."/>
            <person name="Kuo R.C."/>
            <person name="Labutti K."/>
            <person name="Haridas S."/>
            <person name="Kuo A."/>
            <person name="Salamov A."/>
            <person name="Ahrendt S.R."/>
            <person name="Lipzen A."/>
            <person name="Sullivan W."/>
            <person name="Andreopoulos W.B."/>
            <person name="Clum A."/>
            <person name="Lindquist E."/>
            <person name="Daum C."/>
            <person name="Ramamoorthy G.K."/>
            <person name="Gryganskyi A."/>
            <person name="Culley D."/>
            <person name="Magnuson J.K."/>
            <person name="James T.Y."/>
            <person name="O'Malley M.A."/>
            <person name="Stajich J.E."/>
            <person name="Spatafora J.W."/>
            <person name="Visel A."/>
            <person name="Grigoriev I.V."/>
        </authorList>
    </citation>
    <scope>NUCLEOTIDE SEQUENCE [LARGE SCALE GENOMIC DNA]</scope>
    <source>
        <strain evidence="2 3">CBS 115471</strain>
    </source>
</reference>